<dbReference type="Proteomes" id="UP000317650">
    <property type="component" value="Chromosome 2"/>
</dbReference>
<proteinExistence type="predicted"/>
<feature type="region of interest" description="Disordered" evidence="1">
    <location>
        <begin position="46"/>
        <end position="74"/>
    </location>
</feature>
<accession>A0A4S8I8Z2</accession>
<sequence length="74" mass="8772">MNGETQLRNLANKLKKEGIDHKLWVEQPEDFLICIATRPYPILREKEKEREEEGIAKEEKEGEEMVEEEDEEAE</sequence>
<comment type="caution">
    <text evidence="2">The sequence shown here is derived from an EMBL/GenBank/DDBJ whole genome shotgun (WGS) entry which is preliminary data.</text>
</comment>
<evidence type="ECO:0000313" key="3">
    <source>
        <dbReference type="Proteomes" id="UP000317650"/>
    </source>
</evidence>
<name>A0A4S8I8Z2_MUSBA</name>
<evidence type="ECO:0000313" key="2">
    <source>
        <dbReference type="EMBL" id="THU44371.1"/>
    </source>
</evidence>
<dbReference type="SUPFAM" id="SSF102462">
    <property type="entry name" value="Peptidyl-tRNA hydrolase II"/>
    <property type="match status" value="1"/>
</dbReference>
<dbReference type="PANTHER" id="PTHR46194:SF1">
    <property type="entry name" value="PEPTIDYL-TRNA HYDROLASE PTRHD1-RELATED"/>
    <property type="match status" value="1"/>
</dbReference>
<dbReference type="STRING" id="52838.A0A4S8I8Z2"/>
<dbReference type="AlphaFoldDB" id="A0A4S8I8Z2"/>
<dbReference type="EMBL" id="PYDT01000011">
    <property type="protein sequence ID" value="THU44371.1"/>
    <property type="molecule type" value="Genomic_DNA"/>
</dbReference>
<protein>
    <submittedName>
        <fullName evidence="2">Uncharacterized protein</fullName>
    </submittedName>
</protein>
<feature type="compositionally biased region" description="Acidic residues" evidence="1">
    <location>
        <begin position="61"/>
        <end position="74"/>
    </location>
</feature>
<reference evidence="2 3" key="1">
    <citation type="journal article" date="2019" name="Nat. Plants">
        <title>Genome sequencing of Musa balbisiana reveals subgenome evolution and function divergence in polyploid bananas.</title>
        <authorList>
            <person name="Yao X."/>
        </authorList>
    </citation>
    <scope>NUCLEOTIDE SEQUENCE [LARGE SCALE GENOMIC DNA]</scope>
    <source>
        <strain evidence="3">cv. DH-PKW</strain>
        <tissue evidence="2">Leaves</tissue>
    </source>
</reference>
<dbReference type="PANTHER" id="PTHR46194">
    <property type="entry name" value="PEPTIDYL-TRNA HYDROLASE PTRHD1-RELATED"/>
    <property type="match status" value="1"/>
</dbReference>
<evidence type="ECO:0000256" key="1">
    <source>
        <dbReference type="SAM" id="MobiDB-lite"/>
    </source>
</evidence>
<dbReference type="InterPro" id="IPR023476">
    <property type="entry name" value="Pep_tRNA_hydro_II_dom_sf"/>
</dbReference>
<feature type="compositionally biased region" description="Basic and acidic residues" evidence="1">
    <location>
        <begin position="46"/>
        <end position="60"/>
    </location>
</feature>
<organism evidence="2 3">
    <name type="scientific">Musa balbisiana</name>
    <name type="common">Banana</name>
    <dbReference type="NCBI Taxonomy" id="52838"/>
    <lineage>
        <taxon>Eukaryota</taxon>
        <taxon>Viridiplantae</taxon>
        <taxon>Streptophyta</taxon>
        <taxon>Embryophyta</taxon>
        <taxon>Tracheophyta</taxon>
        <taxon>Spermatophyta</taxon>
        <taxon>Magnoliopsida</taxon>
        <taxon>Liliopsida</taxon>
        <taxon>Zingiberales</taxon>
        <taxon>Musaceae</taxon>
        <taxon>Musa</taxon>
    </lineage>
</organism>
<gene>
    <name evidence="2" type="ORF">C4D60_Mb02t06700</name>
</gene>
<dbReference type="InterPro" id="IPR042237">
    <property type="entry name" value="PTRHD1"/>
</dbReference>
<keyword evidence="3" id="KW-1185">Reference proteome</keyword>